<accession>A0ABU8GCT2</accession>
<dbReference type="NCBIfam" id="TIGR00377">
    <property type="entry name" value="ant_ant_sig"/>
    <property type="match status" value="1"/>
</dbReference>
<evidence type="ECO:0000256" key="2">
    <source>
        <dbReference type="RuleBase" id="RU003749"/>
    </source>
</evidence>
<dbReference type="InterPro" id="IPR002645">
    <property type="entry name" value="STAS_dom"/>
</dbReference>
<keyword evidence="6" id="KW-1185">Reference proteome</keyword>
<dbReference type="EMBL" id="JBBAYM010000010">
    <property type="protein sequence ID" value="MEI5610827.1"/>
    <property type="molecule type" value="Genomic_DNA"/>
</dbReference>
<proteinExistence type="inferred from homology"/>
<dbReference type="PANTHER" id="PTHR33495">
    <property type="entry name" value="ANTI-SIGMA FACTOR ANTAGONIST TM_1081-RELATED-RELATED"/>
    <property type="match status" value="1"/>
</dbReference>
<dbReference type="EMBL" id="JBBAYM010000010">
    <property type="protein sequence ID" value="MEI5611013.1"/>
    <property type="molecule type" value="Genomic_DNA"/>
</dbReference>
<evidence type="ECO:0000313" key="6">
    <source>
        <dbReference type="Proteomes" id="UP001365781"/>
    </source>
</evidence>
<dbReference type="CDD" id="cd07043">
    <property type="entry name" value="STAS_anti-anti-sigma_factors"/>
    <property type="match status" value="1"/>
</dbReference>
<dbReference type="InterPro" id="IPR036513">
    <property type="entry name" value="STAS_dom_sf"/>
</dbReference>
<protein>
    <recommendedName>
        <fullName evidence="2">Anti-sigma factor antagonist</fullName>
    </recommendedName>
</protein>
<dbReference type="InterPro" id="IPR003658">
    <property type="entry name" value="Anti-sigma_ant"/>
</dbReference>
<dbReference type="Pfam" id="PF01740">
    <property type="entry name" value="STAS"/>
    <property type="match status" value="1"/>
</dbReference>
<evidence type="ECO:0000259" key="3">
    <source>
        <dbReference type="PROSITE" id="PS50801"/>
    </source>
</evidence>
<evidence type="ECO:0000313" key="4">
    <source>
        <dbReference type="EMBL" id="MEI5610827.1"/>
    </source>
</evidence>
<dbReference type="Proteomes" id="UP001365781">
    <property type="component" value="Unassembled WGS sequence"/>
</dbReference>
<feature type="domain" description="STAS" evidence="3">
    <location>
        <begin position="4"/>
        <end position="113"/>
    </location>
</feature>
<reference evidence="5 6" key="1">
    <citation type="submission" date="2024-03" db="EMBL/GenBank/DDBJ databases">
        <title>First Report of Pectobacterium brasiliscabiei causing potato scab in china.</title>
        <authorList>
            <person name="Handique U."/>
        </authorList>
    </citation>
    <scope>NUCLEOTIDE SEQUENCE [LARGE SCALE GENOMIC DNA]</scope>
    <source>
        <strain evidence="5 6">ZRIMU1503</strain>
    </source>
</reference>
<dbReference type="PANTHER" id="PTHR33495:SF2">
    <property type="entry name" value="ANTI-SIGMA FACTOR ANTAGONIST TM_1081-RELATED"/>
    <property type="match status" value="1"/>
</dbReference>
<evidence type="ECO:0000313" key="5">
    <source>
        <dbReference type="EMBL" id="MEI5611013.1"/>
    </source>
</evidence>
<dbReference type="PROSITE" id="PS50801">
    <property type="entry name" value="STAS"/>
    <property type="match status" value="1"/>
</dbReference>
<comment type="similarity">
    <text evidence="1 2">Belongs to the anti-sigma-factor antagonist family.</text>
</comment>
<comment type="caution">
    <text evidence="5">The sequence shown here is derived from an EMBL/GenBank/DDBJ whole genome shotgun (WGS) entry which is preliminary data.</text>
</comment>
<gene>
    <name evidence="4" type="ORF">WB403_16805</name>
    <name evidence="5" type="ORF">WB403_17770</name>
</gene>
<evidence type="ECO:0000256" key="1">
    <source>
        <dbReference type="ARBA" id="ARBA00009013"/>
    </source>
</evidence>
<sequence>MTDPSVEMTTSGRCLVARVSGDMDYVTDSVFRAQFEELLGRGDRFIVLDLSDVSFCDSAGLNVLLGTWRQAAASGAVLVLASVPDPLQRVLQMTGADQVLRVHDTIVDAEAGFGV</sequence>
<dbReference type="SUPFAM" id="SSF52091">
    <property type="entry name" value="SpoIIaa-like"/>
    <property type="match status" value="1"/>
</dbReference>
<dbReference type="Gene3D" id="3.30.750.24">
    <property type="entry name" value="STAS domain"/>
    <property type="match status" value="1"/>
</dbReference>
<organism evidence="5 6">
    <name type="scientific">Streptomyces brasiliscabiei</name>
    <dbReference type="NCBI Taxonomy" id="2736302"/>
    <lineage>
        <taxon>Bacteria</taxon>
        <taxon>Bacillati</taxon>
        <taxon>Actinomycetota</taxon>
        <taxon>Actinomycetes</taxon>
        <taxon>Kitasatosporales</taxon>
        <taxon>Streptomycetaceae</taxon>
        <taxon>Streptomyces</taxon>
    </lineage>
</organism>
<name>A0ABU8GCT2_9ACTN</name>
<dbReference type="RefSeq" id="WP_336541443.1">
    <property type="nucleotide sequence ID" value="NZ_JBBAYL010000017.1"/>
</dbReference>